<gene>
    <name evidence="7" type="ORF">NLK58_03965</name>
</gene>
<evidence type="ECO:0000259" key="5">
    <source>
        <dbReference type="Pfam" id="PF25973"/>
    </source>
</evidence>
<dbReference type="Pfam" id="PF25975">
    <property type="entry name" value="CzcB_C"/>
    <property type="match status" value="1"/>
</dbReference>
<dbReference type="InterPro" id="IPR058792">
    <property type="entry name" value="Beta-barrel_RND_2"/>
</dbReference>
<feature type="domain" description="CusB-like beta-barrel" evidence="4">
    <location>
        <begin position="215"/>
        <end position="290"/>
    </location>
</feature>
<proteinExistence type="inferred from homology"/>
<dbReference type="EMBL" id="CP101118">
    <property type="protein sequence ID" value="WZF89378.1"/>
    <property type="molecule type" value="Genomic_DNA"/>
</dbReference>
<dbReference type="InterPro" id="IPR006143">
    <property type="entry name" value="RND_pump_MFP"/>
</dbReference>
<evidence type="ECO:0000313" key="8">
    <source>
        <dbReference type="Proteomes" id="UP001475781"/>
    </source>
</evidence>
<feature type="chain" id="PRO_5046096068" evidence="3">
    <location>
        <begin position="20"/>
        <end position="366"/>
    </location>
</feature>
<accession>A0ABZ2W3P0</accession>
<dbReference type="InterPro" id="IPR051909">
    <property type="entry name" value="MFP_Cation_Efflux"/>
</dbReference>
<feature type="domain" description="CzcB-like barrel-sandwich hybrid" evidence="5">
    <location>
        <begin position="62"/>
        <end position="211"/>
    </location>
</feature>
<protein>
    <submittedName>
        <fullName evidence="7">Efflux RND transporter periplasmic adaptor subunit</fullName>
    </submittedName>
</protein>
<dbReference type="NCBIfam" id="TIGR01730">
    <property type="entry name" value="RND_mfp"/>
    <property type="match status" value="1"/>
</dbReference>
<evidence type="ECO:0000256" key="3">
    <source>
        <dbReference type="SAM" id="SignalP"/>
    </source>
</evidence>
<dbReference type="InterPro" id="IPR058649">
    <property type="entry name" value="CzcB_C"/>
</dbReference>
<dbReference type="PANTHER" id="PTHR30097">
    <property type="entry name" value="CATION EFFLUX SYSTEM PROTEIN CUSB"/>
    <property type="match status" value="1"/>
</dbReference>
<sequence length="366" mass="39719">MNKPLATLFFLLIPALAPAAELVLTQQQLASAQLATTTVTARELKPRLDLTATLTADRRKSHRVTPVVDGLVTELLMVENDTVHKGQVLARLRSNSLGQAQADYLEALARFDLARAERARIEGLWKDGIVAESRWLAVDSEYKRARATLDARRRLLSLAGLSDDQIQALAQKPDRLAEFELISPIDGMVTGVEIESGQLATAGQAAFHVDDLSSLWAEVRVPVASLPRIELGAEVLIQVEASPGREYRGRLQSLGGEVERQSQTLGGRIVVDNPDDVLRPGMYAAVTLTGISYQGLVVPASAVFRVGEQAYLFEVTGPRRFKPVPIEIGMEAGDWIAVRAGIAADTEIVSGGVAELKSHWQYQGGE</sequence>
<dbReference type="Proteomes" id="UP001475781">
    <property type="component" value="Chromosome"/>
</dbReference>
<dbReference type="RefSeq" id="WP_341582112.1">
    <property type="nucleotide sequence ID" value="NZ_CP101118.1"/>
</dbReference>
<comment type="similarity">
    <text evidence="1">Belongs to the membrane fusion protein (MFP) (TC 8.A.1) family.</text>
</comment>
<keyword evidence="2" id="KW-0813">Transport</keyword>
<organism evidence="7 8">
    <name type="scientific">Marinobacter metalliresistant</name>
    <dbReference type="NCBI Taxonomy" id="2961995"/>
    <lineage>
        <taxon>Bacteria</taxon>
        <taxon>Pseudomonadati</taxon>
        <taxon>Pseudomonadota</taxon>
        <taxon>Gammaproteobacteria</taxon>
        <taxon>Pseudomonadales</taxon>
        <taxon>Marinobacteraceae</taxon>
        <taxon>Marinobacter</taxon>
    </lineage>
</organism>
<dbReference type="PANTHER" id="PTHR30097:SF4">
    <property type="entry name" value="SLR6042 PROTEIN"/>
    <property type="match status" value="1"/>
</dbReference>
<evidence type="ECO:0000256" key="1">
    <source>
        <dbReference type="ARBA" id="ARBA00009477"/>
    </source>
</evidence>
<evidence type="ECO:0000259" key="6">
    <source>
        <dbReference type="Pfam" id="PF25975"/>
    </source>
</evidence>
<evidence type="ECO:0000313" key="7">
    <source>
        <dbReference type="EMBL" id="WZF89378.1"/>
    </source>
</evidence>
<dbReference type="Gene3D" id="2.40.30.170">
    <property type="match status" value="1"/>
</dbReference>
<evidence type="ECO:0000259" key="4">
    <source>
        <dbReference type="Pfam" id="PF25954"/>
    </source>
</evidence>
<keyword evidence="3" id="KW-0732">Signal</keyword>
<dbReference type="InterPro" id="IPR058647">
    <property type="entry name" value="BSH_CzcB-like"/>
</dbReference>
<dbReference type="Gene3D" id="2.40.50.100">
    <property type="match status" value="1"/>
</dbReference>
<dbReference type="Pfam" id="PF25954">
    <property type="entry name" value="Beta-barrel_RND_2"/>
    <property type="match status" value="1"/>
</dbReference>
<evidence type="ECO:0000256" key="2">
    <source>
        <dbReference type="ARBA" id="ARBA00022448"/>
    </source>
</evidence>
<feature type="signal peptide" evidence="3">
    <location>
        <begin position="1"/>
        <end position="19"/>
    </location>
</feature>
<name>A0ABZ2W3P0_9GAMM</name>
<keyword evidence="8" id="KW-1185">Reference proteome</keyword>
<feature type="domain" description="CzcB-like C-terminal circularly permuted SH3-like" evidence="6">
    <location>
        <begin position="297"/>
        <end position="352"/>
    </location>
</feature>
<dbReference type="SUPFAM" id="SSF111369">
    <property type="entry name" value="HlyD-like secretion proteins"/>
    <property type="match status" value="1"/>
</dbReference>
<dbReference type="Gene3D" id="2.40.420.20">
    <property type="match status" value="1"/>
</dbReference>
<dbReference type="Pfam" id="PF25973">
    <property type="entry name" value="BSH_CzcB"/>
    <property type="match status" value="1"/>
</dbReference>
<reference evidence="7 8" key="1">
    <citation type="submission" date="2022-07" db="EMBL/GenBank/DDBJ databases">
        <title>A copper resistant bacterium isolated from sediment samples of deep sea hydrothermal areas.</title>
        <authorList>
            <person name="Zeng X."/>
        </authorList>
    </citation>
    <scope>NUCLEOTIDE SEQUENCE [LARGE SCALE GENOMIC DNA]</scope>
    <source>
        <strain evidence="8">CuT 6</strain>
    </source>
</reference>